<dbReference type="InterPro" id="IPR008967">
    <property type="entry name" value="p53-like_TF_DNA-bd_sf"/>
</dbReference>
<dbReference type="AlphaFoldDB" id="A0A7M5WVI4"/>
<name>A0A7M5WVI4_9CNID</name>
<dbReference type="PROSITE" id="PS50254">
    <property type="entry name" value="REL_2"/>
    <property type="match status" value="1"/>
</dbReference>
<dbReference type="GO" id="GO:0003677">
    <property type="term" value="F:DNA binding"/>
    <property type="evidence" value="ECO:0007669"/>
    <property type="project" value="InterPro"/>
</dbReference>
<keyword evidence="4" id="KW-1185">Reference proteome</keyword>
<sequence length="763" mass="86385">MYDKPFDHQTLRQLSNEFAQCVQDVEEAQPTAEWTVHPANMKFRTKDEGLNHGHLKGEGNAQYPQFAVTNPTPNTLFMAFVCMLVTDKDGHYIHPHAVVDKKTKMEVGARCFCVPPHSTTTVDIKDLAIRRILQKYFRYFIKKLTDENGNLYTAEDIHQVYDFKKSIESQLDLDNLPKEAHKGYKQGKENKAIRELCELISLKEVYLKIDIFILPSSQEEKNLLSFPRQDQLKMLHENYRKLATLAPKCIQEPGNGKPADEETPINSVPNHITSNDRSNNAQPNLFRQTGDADQSISLITPEVSQMVAVENSEAPRNPLGGNGVQGFGQKNNYPSANALFSQTSNLMEKQRNDHTSQFMVNSHWNTPIDGYAFTPSQTQIPNNPTYFQTYQKTELNRQSIALRNTEFMTQTPAITGYDPDSVHPITSPMTDSLQPDHRQVAHALLNQGNDQLSGQVLSQCNDTSHYQDKTFTFPSLVYNQNNGTANYNQSAQQMTAFLQNQGNQNVNIGSFFNTGNKPVQQSIHLWSSNNQQANLQHQNTVAVDCQQDQHTYCPSSELNTFPRYAFQESPSNGPWISPCMEITATGDSEYINKPINELSQQTVQMNEPSKAVENSSNCKSFGQRTYKNASITAEHEAIFEALEIPVTNYSKPPTTRQRQRHIRNPYSQALKIKRKTPTSNTEAIYHLQVEFPTPSYSSTLTTTQVEGHTSCQQNFENFPINIPGEAVSTELEIPPGFDYQDYLKDCDNFELQLQSQSPTPIEL</sequence>
<dbReference type="SUPFAM" id="SSF49417">
    <property type="entry name" value="p53-like transcription factors"/>
    <property type="match status" value="1"/>
</dbReference>
<organism evidence="3 4">
    <name type="scientific">Clytia hemisphaerica</name>
    <dbReference type="NCBI Taxonomy" id="252671"/>
    <lineage>
        <taxon>Eukaryota</taxon>
        <taxon>Metazoa</taxon>
        <taxon>Cnidaria</taxon>
        <taxon>Hydrozoa</taxon>
        <taxon>Hydroidolina</taxon>
        <taxon>Leptothecata</taxon>
        <taxon>Obeliida</taxon>
        <taxon>Clytiidae</taxon>
        <taxon>Clytia</taxon>
    </lineage>
</organism>
<dbReference type="EnsemblMetazoa" id="CLYHEMT013768.2">
    <property type="protein sequence ID" value="CLYHEMP013768.2"/>
    <property type="gene ID" value="CLYHEMG013768"/>
</dbReference>
<accession>A0A7M5WVI4</accession>
<dbReference type="GeneID" id="136802512"/>
<dbReference type="RefSeq" id="XP_066915352.1">
    <property type="nucleotide sequence ID" value="XM_067059251.1"/>
</dbReference>
<dbReference type="Gene3D" id="2.60.40.340">
    <property type="entry name" value="Rel homology domain (RHD), DNA-binding domain"/>
    <property type="match status" value="1"/>
</dbReference>
<dbReference type="InterPro" id="IPR011539">
    <property type="entry name" value="RHD_DNA_bind_dom"/>
</dbReference>
<reference evidence="3" key="1">
    <citation type="submission" date="2021-01" db="UniProtKB">
        <authorList>
            <consortium name="EnsemblMetazoa"/>
        </authorList>
    </citation>
    <scope>IDENTIFICATION</scope>
</reference>
<evidence type="ECO:0000313" key="3">
    <source>
        <dbReference type="EnsemblMetazoa" id="CLYHEMP013768.2"/>
    </source>
</evidence>
<dbReference type="InterPro" id="IPR037059">
    <property type="entry name" value="RHD_DNA_bind_dom_sf"/>
</dbReference>
<evidence type="ECO:0000256" key="1">
    <source>
        <dbReference type="SAM" id="MobiDB-lite"/>
    </source>
</evidence>
<evidence type="ECO:0000259" key="2">
    <source>
        <dbReference type="PROSITE" id="PS50254"/>
    </source>
</evidence>
<feature type="region of interest" description="Disordered" evidence="1">
    <location>
        <begin position="250"/>
        <end position="287"/>
    </location>
</feature>
<protein>
    <recommendedName>
        <fullName evidence="2">RHD domain-containing protein</fullName>
    </recommendedName>
</protein>
<dbReference type="GO" id="GO:0003700">
    <property type="term" value="F:DNA-binding transcription factor activity"/>
    <property type="evidence" value="ECO:0007669"/>
    <property type="project" value="InterPro"/>
</dbReference>
<feature type="domain" description="RHD" evidence="2">
    <location>
        <begin position="27"/>
        <end position="213"/>
    </location>
</feature>
<feature type="compositionally biased region" description="Polar residues" evidence="1">
    <location>
        <begin position="264"/>
        <end position="287"/>
    </location>
</feature>
<dbReference type="EnsemblMetazoa" id="CLYHEMT013768.1">
    <property type="protein sequence ID" value="CLYHEMP013768.1"/>
    <property type="gene ID" value="CLYHEMG013768"/>
</dbReference>
<proteinExistence type="predicted"/>
<evidence type="ECO:0000313" key="4">
    <source>
        <dbReference type="Proteomes" id="UP000594262"/>
    </source>
</evidence>
<dbReference type="Proteomes" id="UP000594262">
    <property type="component" value="Unplaced"/>
</dbReference>